<evidence type="ECO:0000256" key="7">
    <source>
        <dbReference type="ARBA" id="ARBA00022840"/>
    </source>
</evidence>
<evidence type="ECO:0000256" key="8">
    <source>
        <dbReference type="ARBA" id="ARBA00023012"/>
    </source>
</evidence>
<dbReference type="EC" id="2.7.13.3" evidence="2"/>
<dbReference type="PROSITE" id="PS50109">
    <property type="entry name" value="HIS_KIN"/>
    <property type="match status" value="1"/>
</dbReference>
<dbReference type="Gene3D" id="1.20.5.1930">
    <property type="match status" value="1"/>
</dbReference>
<accession>A0A369WA59</accession>
<dbReference type="SUPFAM" id="SSF55874">
    <property type="entry name" value="ATPase domain of HSP90 chaperone/DNA topoisomerase II/histidine kinase"/>
    <property type="match status" value="1"/>
</dbReference>
<dbReference type="CDD" id="cd16917">
    <property type="entry name" value="HATPase_UhpB-NarQ-NarX-like"/>
    <property type="match status" value="1"/>
</dbReference>
<protein>
    <recommendedName>
        <fullName evidence="2">histidine kinase</fullName>
        <ecNumber evidence="2">2.7.13.3</ecNumber>
    </recommendedName>
</protein>
<dbReference type="EMBL" id="QQOH01000006">
    <property type="protein sequence ID" value="RDE18211.1"/>
    <property type="molecule type" value="Genomic_DNA"/>
</dbReference>
<evidence type="ECO:0000313" key="11">
    <source>
        <dbReference type="EMBL" id="RDE18211.1"/>
    </source>
</evidence>
<dbReference type="AlphaFoldDB" id="A0A369WA59"/>
<keyword evidence="4" id="KW-0808">Transferase</keyword>
<dbReference type="Gene3D" id="3.30.565.10">
    <property type="entry name" value="Histidine kinase-like ATPase, C-terminal domain"/>
    <property type="match status" value="1"/>
</dbReference>
<evidence type="ECO:0000313" key="12">
    <source>
        <dbReference type="Proteomes" id="UP000253769"/>
    </source>
</evidence>
<feature type="domain" description="Histidine kinase" evidence="9">
    <location>
        <begin position="261"/>
        <end position="459"/>
    </location>
</feature>
<keyword evidence="12" id="KW-1185">Reference proteome</keyword>
<organism evidence="11 12">
    <name type="scientific">Motiliproteus coralliicola</name>
    <dbReference type="NCBI Taxonomy" id="2283196"/>
    <lineage>
        <taxon>Bacteria</taxon>
        <taxon>Pseudomonadati</taxon>
        <taxon>Pseudomonadota</taxon>
        <taxon>Gammaproteobacteria</taxon>
        <taxon>Oceanospirillales</taxon>
        <taxon>Oceanospirillaceae</taxon>
        <taxon>Motiliproteus</taxon>
    </lineage>
</organism>
<dbReference type="SMART" id="SM00387">
    <property type="entry name" value="HATPase_c"/>
    <property type="match status" value="1"/>
</dbReference>
<evidence type="ECO:0000259" key="10">
    <source>
        <dbReference type="PROSITE" id="PS50839"/>
    </source>
</evidence>
<dbReference type="GO" id="GO:0005524">
    <property type="term" value="F:ATP binding"/>
    <property type="evidence" value="ECO:0007669"/>
    <property type="project" value="UniProtKB-KW"/>
</dbReference>
<evidence type="ECO:0000256" key="1">
    <source>
        <dbReference type="ARBA" id="ARBA00000085"/>
    </source>
</evidence>
<dbReference type="PANTHER" id="PTHR24421">
    <property type="entry name" value="NITRATE/NITRITE SENSOR PROTEIN NARX-RELATED"/>
    <property type="match status" value="1"/>
</dbReference>
<dbReference type="InterPro" id="IPR003594">
    <property type="entry name" value="HATPase_dom"/>
</dbReference>
<dbReference type="GO" id="GO:0000155">
    <property type="term" value="F:phosphorelay sensor kinase activity"/>
    <property type="evidence" value="ECO:0007669"/>
    <property type="project" value="InterPro"/>
</dbReference>
<sequence>MRNSEEGSLLEGGRPSLFYPVVFAEPLDVEGLRLLGRDAYSVSQNRQALIQASYYLSVFAAAPYPLEDGEIGYRLMHAVDPLYTNSNESELIVELVLSVNELLPPLPHIQRGVSVRLFDDQGQQLLHRDNSEAFGSWLLPRIEERRPITRFGQSLQLLVEKQLVWRGMNWPVELIVLLFSIVTYQFTVQGYRRRLEAEAQMRQLNIQLRQERDLLEQRVLERTQELVSRNSELGNQMQENRRLTQRVLDIQEIERRNLSRELHDEMGQALTAIRTDARLLQKLTEEDQDSMIRASAEAIDTTAQRIYGVTYGLMRALRPAALDDLGLVDGLKQCISTFNFDGLGTQLHLDLRGPLNDLPDSLAIHCYRLVQEGLTNCVKYAEAQNLWLSLSLTTGKFGRPGKLVIQIEDDGLGFELKDDQEGFGLIGMRERALANDGKFNINSAPGLGTQIRIELPIPESDLEF</sequence>
<evidence type="ECO:0000256" key="5">
    <source>
        <dbReference type="ARBA" id="ARBA00022741"/>
    </source>
</evidence>
<dbReference type="InterPro" id="IPR011712">
    <property type="entry name" value="Sig_transdc_His_kin_sub3_dim/P"/>
</dbReference>
<proteinExistence type="predicted"/>
<feature type="domain" description="CHASE" evidence="10">
    <location>
        <begin position="15"/>
        <end position="87"/>
    </location>
</feature>
<dbReference type="GO" id="GO:0046983">
    <property type="term" value="F:protein dimerization activity"/>
    <property type="evidence" value="ECO:0007669"/>
    <property type="project" value="InterPro"/>
</dbReference>
<keyword evidence="7" id="KW-0067">ATP-binding</keyword>
<evidence type="ECO:0000256" key="2">
    <source>
        <dbReference type="ARBA" id="ARBA00012438"/>
    </source>
</evidence>
<dbReference type="InterPro" id="IPR005467">
    <property type="entry name" value="His_kinase_dom"/>
</dbReference>
<gene>
    <name evidence="11" type="ORF">DV711_19145</name>
</gene>
<dbReference type="InterPro" id="IPR036890">
    <property type="entry name" value="HATPase_C_sf"/>
</dbReference>
<evidence type="ECO:0000256" key="4">
    <source>
        <dbReference type="ARBA" id="ARBA00022679"/>
    </source>
</evidence>
<evidence type="ECO:0000259" key="9">
    <source>
        <dbReference type="PROSITE" id="PS50109"/>
    </source>
</evidence>
<dbReference type="PANTHER" id="PTHR24421:SF10">
    <property type="entry name" value="NITRATE_NITRITE SENSOR PROTEIN NARQ"/>
    <property type="match status" value="1"/>
</dbReference>
<dbReference type="PROSITE" id="PS50839">
    <property type="entry name" value="CHASE"/>
    <property type="match status" value="1"/>
</dbReference>
<keyword evidence="3" id="KW-0597">Phosphoprotein</keyword>
<keyword evidence="6" id="KW-0418">Kinase</keyword>
<evidence type="ECO:0000256" key="6">
    <source>
        <dbReference type="ARBA" id="ARBA00022777"/>
    </source>
</evidence>
<dbReference type="InterPro" id="IPR006189">
    <property type="entry name" value="CHASE_dom"/>
</dbReference>
<comment type="caution">
    <text evidence="11">The sequence shown here is derived from an EMBL/GenBank/DDBJ whole genome shotgun (WGS) entry which is preliminary data.</text>
</comment>
<reference evidence="11 12" key="1">
    <citation type="submission" date="2018-07" db="EMBL/GenBank/DDBJ databases">
        <title>Motiliproteus coralliicola sp. nov., a bacterium isolated from Coral.</title>
        <authorList>
            <person name="Wang G."/>
        </authorList>
    </citation>
    <scope>NUCLEOTIDE SEQUENCE [LARGE SCALE GENOMIC DNA]</scope>
    <source>
        <strain evidence="11 12">C34</strain>
    </source>
</reference>
<evidence type="ECO:0000256" key="3">
    <source>
        <dbReference type="ARBA" id="ARBA00022553"/>
    </source>
</evidence>
<dbReference type="GO" id="GO:0016020">
    <property type="term" value="C:membrane"/>
    <property type="evidence" value="ECO:0007669"/>
    <property type="project" value="InterPro"/>
</dbReference>
<keyword evidence="8" id="KW-0902">Two-component regulatory system</keyword>
<dbReference type="Proteomes" id="UP000253769">
    <property type="component" value="Unassembled WGS sequence"/>
</dbReference>
<comment type="catalytic activity">
    <reaction evidence="1">
        <text>ATP + protein L-histidine = ADP + protein N-phospho-L-histidine.</text>
        <dbReference type="EC" id="2.7.13.3"/>
    </reaction>
</comment>
<name>A0A369WA59_9GAMM</name>
<dbReference type="Pfam" id="PF07730">
    <property type="entry name" value="HisKA_3"/>
    <property type="match status" value="1"/>
</dbReference>
<dbReference type="OrthoDB" id="9797605at2"/>
<keyword evidence="5" id="KW-0547">Nucleotide-binding</keyword>
<dbReference type="InterPro" id="IPR050482">
    <property type="entry name" value="Sensor_HK_TwoCompSys"/>
</dbReference>
<dbReference type="Pfam" id="PF02518">
    <property type="entry name" value="HATPase_c"/>
    <property type="match status" value="1"/>
</dbReference>